<comment type="caution">
    <text evidence="2">The sequence shown here is derived from an EMBL/GenBank/DDBJ whole genome shotgun (WGS) entry which is preliminary data.</text>
</comment>
<dbReference type="Proteomes" id="UP000327157">
    <property type="component" value="Unassembled WGS sequence"/>
</dbReference>
<evidence type="ECO:0000256" key="1">
    <source>
        <dbReference type="SAM" id="Phobius"/>
    </source>
</evidence>
<dbReference type="OrthoDB" id="1096772at2759"/>
<dbReference type="EMBL" id="SMOL01000027">
    <property type="protein sequence ID" value="KAB2634772.1"/>
    <property type="molecule type" value="Genomic_DNA"/>
</dbReference>
<name>A0A5N5I8I5_9ROSA</name>
<keyword evidence="1" id="KW-0812">Transmembrane</keyword>
<evidence type="ECO:0008006" key="4">
    <source>
        <dbReference type="Google" id="ProtNLM"/>
    </source>
</evidence>
<organism evidence="2 3">
    <name type="scientific">Pyrus ussuriensis x Pyrus communis</name>
    <dbReference type="NCBI Taxonomy" id="2448454"/>
    <lineage>
        <taxon>Eukaryota</taxon>
        <taxon>Viridiplantae</taxon>
        <taxon>Streptophyta</taxon>
        <taxon>Embryophyta</taxon>
        <taxon>Tracheophyta</taxon>
        <taxon>Spermatophyta</taxon>
        <taxon>Magnoliopsida</taxon>
        <taxon>eudicotyledons</taxon>
        <taxon>Gunneridae</taxon>
        <taxon>Pentapetalae</taxon>
        <taxon>rosids</taxon>
        <taxon>fabids</taxon>
        <taxon>Rosales</taxon>
        <taxon>Rosaceae</taxon>
        <taxon>Amygdaloideae</taxon>
        <taxon>Maleae</taxon>
        <taxon>Pyrus</taxon>
    </lineage>
</organism>
<evidence type="ECO:0000313" key="3">
    <source>
        <dbReference type="Proteomes" id="UP000327157"/>
    </source>
</evidence>
<keyword evidence="3" id="KW-1185">Reference proteome</keyword>
<proteinExistence type="predicted"/>
<reference evidence="2 3" key="1">
    <citation type="submission" date="2019-09" db="EMBL/GenBank/DDBJ databases">
        <authorList>
            <person name="Ou C."/>
        </authorList>
    </citation>
    <scope>NUCLEOTIDE SEQUENCE [LARGE SCALE GENOMIC DNA]</scope>
    <source>
        <strain evidence="2">S2</strain>
        <tissue evidence="2">Leaf</tissue>
    </source>
</reference>
<reference evidence="2 3" key="2">
    <citation type="submission" date="2019-11" db="EMBL/GenBank/DDBJ databases">
        <title>A de novo genome assembly of a pear dwarfing rootstock.</title>
        <authorList>
            <person name="Wang F."/>
            <person name="Wang J."/>
            <person name="Li S."/>
            <person name="Zhang Y."/>
            <person name="Fang M."/>
            <person name="Ma L."/>
            <person name="Zhao Y."/>
            <person name="Jiang S."/>
        </authorList>
    </citation>
    <scope>NUCLEOTIDE SEQUENCE [LARGE SCALE GENOMIC DNA]</scope>
    <source>
        <strain evidence="2">S2</strain>
        <tissue evidence="2">Leaf</tissue>
    </source>
</reference>
<keyword evidence="1" id="KW-1133">Transmembrane helix</keyword>
<evidence type="ECO:0000313" key="2">
    <source>
        <dbReference type="EMBL" id="KAB2634772.1"/>
    </source>
</evidence>
<accession>A0A5N5I8I5</accession>
<gene>
    <name evidence="2" type="ORF">D8674_038192</name>
</gene>
<keyword evidence="1" id="KW-0472">Membrane</keyword>
<protein>
    <recommendedName>
        <fullName evidence="4">DUF4283 domain-containing protein</fullName>
    </recommendedName>
</protein>
<dbReference type="AlphaFoldDB" id="A0A5N5I8I5"/>
<feature type="transmembrane region" description="Helical" evidence="1">
    <location>
        <begin position="12"/>
        <end position="36"/>
    </location>
</feature>
<sequence>MGLGFFRVRGNRFYFLGGYGFLEGGVFTLATALSYWHALVGIGLACQWVSRFDSPQPGQLPVVVEDARGTFTLESGVTRVSTSLFSNLNVEHMENRVLIGKLVGKHIEARTIKWKLGLTWVLGVKNLFYLNHFGHHWYVVEFTEQEEMKYVLDNRPWFLVEYRDAEILEVILQLVDLRLPLKRVMVIDDQEDCSVLLSYKKLFEVCFYCGRRKVEGHKCLALEDKDGWLLVDRVFADELLVMPTGVEIS</sequence>